<dbReference type="AlphaFoldDB" id="A0A1H4E326"/>
<dbReference type="Proteomes" id="UP000199394">
    <property type="component" value="Unassembled WGS sequence"/>
</dbReference>
<evidence type="ECO:0000313" key="3">
    <source>
        <dbReference type="Proteomes" id="UP000199394"/>
    </source>
</evidence>
<name>A0A1H4E326_9FIRM</name>
<gene>
    <name evidence="2" type="ORF">SAMN04515656_13116</name>
</gene>
<dbReference type="EMBL" id="FNRK01000031">
    <property type="protein sequence ID" value="SEA79217.1"/>
    <property type="molecule type" value="Genomic_DNA"/>
</dbReference>
<sequence>MKKSLVHRLKINVFICSIILLGFIAIGLFTTLSIRDSYTDSIRDISSLSSQAMYTDILYMLEQPINIASAMSKDTLLRDLMPRELEDGAFTDTVKAYLGEYQKPMASILFSWCPAKADGIITTPTASTGC</sequence>
<keyword evidence="1" id="KW-1133">Transmembrane helix</keyword>
<accession>A0A1H4E326</accession>
<protein>
    <submittedName>
        <fullName evidence="2">Uncharacterized protein</fullName>
    </submittedName>
</protein>
<organism evidence="2 3">
    <name type="scientific">Eubacterium aggregans</name>
    <dbReference type="NCBI Taxonomy" id="81409"/>
    <lineage>
        <taxon>Bacteria</taxon>
        <taxon>Bacillati</taxon>
        <taxon>Bacillota</taxon>
        <taxon>Clostridia</taxon>
        <taxon>Eubacteriales</taxon>
        <taxon>Eubacteriaceae</taxon>
        <taxon>Eubacterium</taxon>
    </lineage>
</organism>
<feature type="transmembrane region" description="Helical" evidence="1">
    <location>
        <begin position="12"/>
        <end position="34"/>
    </location>
</feature>
<proteinExistence type="predicted"/>
<reference evidence="2 3" key="1">
    <citation type="submission" date="2016-10" db="EMBL/GenBank/DDBJ databases">
        <authorList>
            <person name="de Groot N.N."/>
        </authorList>
    </citation>
    <scope>NUCLEOTIDE SEQUENCE [LARGE SCALE GENOMIC DNA]</scope>
    <source>
        <strain evidence="2 3">SR12</strain>
    </source>
</reference>
<dbReference type="RefSeq" id="WP_090309490.1">
    <property type="nucleotide sequence ID" value="NZ_FNRK01000031.1"/>
</dbReference>
<keyword evidence="1" id="KW-0812">Transmembrane</keyword>
<keyword evidence="3" id="KW-1185">Reference proteome</keyword>
<keyword evidence="1" id="KW-0472">Membrane</keyword>
<evidence type="ECO:0000256" key="1">
    <source>
        <dbReference type="SAM" id="Phobius"/>
    </source>
</evidence>
<evidence type="ECO:0000313" key="2">
    <source>
        <dbReference type="EMBL" id="SEA79217.1"/>
    </source>
</evidence>
<dbReference type="STRING" id="81409.SAMN04515656_13116"/>